<sequence length="96" mass="10919">MVAGLCKQCRDQRLEVWTNGSQELNDCALPARADFQKFLRSSRRAHLPWSSGLKAFFVRNFTSGRLRLGSGAIYEYDSLDLERSVLTLSSRSVYTL</sequence>
<reference evidence="1 2" key="1">
    <citation type="journal article" date="2019" name="Commun. Biol.">
        <title>The bagworm genome reveals a unique fibroin gene that provides high tensile strength.</title>
        <authorList>
            <person name="Kono N."/>
            <person name="Nakamura H."/>
            <person name="Ohtoshi R."/>
            <person name="Tomita M."/>
            <person name="Numata K."/>
            <person name="Arakawa K."/>
        </authorList>
    </citation>
    <scope>NUCLEOTIDE SEQUENCE [LARGE SCALE GENOMIC DNA]</scope>
</reference>
<dbReference type="Proteomes" id="UP000299102">
    <property type="component" value="Unassembled WGS sequence"/>
</dbReference>
<dbReference type="EMBL" id="BGZK01000579">
    <property type="protein sequence ID" value="GBP51324.1"/>
    <property type="molecule type" value="Genomic_DNA"/>
</dbReference>
<name>A0A4C1WMH6_EUMVA</name>
<dbReference type="AlphaFoldDB" id="A0A4C1WMH6"/>
<organism evidence="1 2">
    <name type="scientific">Eumeta variegata</name>
    <name type="common">Bagworm moth</name>
    <name type="synonym">Eumeta japonica</name>
    <dbReference type="NCBI Taxonomy" id="151549"/>
    <lineage>
        <taxon>Eukaryota</taxon>
        <taxon>Metazoa</taxon>
        <taxon>Ecdysozoa</taxon>
        <taxon>Arthropoda</taxon>
        <taxon>Hexapoda</taxon>
        <taxon>Insecta</taxon>
        <taxon>Pterygota</taxon>
        <taxon>Neoptera</taxon>
        <taxon>Endopterygota</taxon>
        <taxon>Lepidoptera</taxon>
        <taxon>Glossata</taxon>
        <taxon>Ditrysia</taxon>
        <taxon>Tineoidea</taxon>
        <taxon>Psychidae</taxon>
        <taxon>Oiketicinae</taxon>
        <taxon>Eumeta</taxon>
    </lineage>
</organism>
<keyword evidence="2" id="KW-1185">Reference proteome</keyword>
<evidence type="ECO:0000313" key="2">
    <source>
        <dbReference type="Proteomes" id="UP000299102"/>
    </source>
</evidence>
<gene>
    <name evidence="1" type="ORF">EVAR_34110_1</name>
</gene>
<proteinExistence type="predicted"/>
<accession>A0A4C1WMH6</accession>
<evidence type="ECO:0000313" key="1">
    <source>
        <dbReference type="EMBL" id="GBP51324.1"/>
    </source>
</evidence>
<protein>
    <submittedName>
        <fullName evidence="1">Uncharacterized protein</fullName>
    </submittedName>
</protein>
<comment type="caution">
    <text evidence="1">The sequence shown here is derived from an EMBL/GenBank/DDBJ whole genome shotgun (WGS) entry which is preliminary data.</text>
</comment>